<feature type="transmembrane region" description="Helical" evidence="1">
    <location>
        <begin position="256"/>
        <end position="275"/>
    </location>
</feature>
<keyword evidence="1" id="KW-0812">Transmembrane</keyword>
<keyword evidence="1" id="KW-1133">Transmembrane helix</keyword>
<feature type="transmembrane region" description="Helical" evidence="1">
    <location>
        <begin position="6"/>
        <end position="24"/>
    </location>
</feature>
<feature type="transmembrane region" description="Helical" evidence="1">
    <location>
        <begin position="321"/>
        <end position="342"/>
    </location>
</feature>
<evidence type="ECO:0000256" key="1">
    <source>
        <dbReference type="SAM" id="Phobius"/>
    </source>
</evidence>
<name>A0A8T2P417_9TELE</name>
<dbReference type="Proteomes" id="UP000824540">
    <property type="component" value="Unassembled WGS sequence"/>
</dbReference>
<sequence>MYSLEFCLGFLGNLLVILGYIFCLKDILFMMWVSVDRCLLVQNLRRAYIITRPIVFTQSVANPAFYFLLGDQFKELLLGRINWTKEPSGYQTRTCRCFKMDTLDLKQWYWGTEEHVLHWIHTAHHCAPCATCLLPCIIGTNEVMRLGLPSSFPGCRSGECLVSPSAGCYVYYSCCRPLLVNIYIAGVVSPSAGCYVYYMCCRPLLVNIYIAGVVSPSAGCCVYYMCCHPLLVNIYIAGLVSPSAGCYVYYTCCRPLLVNIYIAGVVSPSAGCSVYCRFRVSLCWLIFILQVLCLPLLAAMCTTHVVALCWLIFILQVSCLPLLAAVCTAGLVSPSAGCYVYYSCCRPLLIQYRSPLQSLTHCRKTPITVWCGITTVFPHLVIRKMNISSVKDTGVGPRRLPQRLCHV</sequence>
<organism evidence="2 3">
    <name type="scientific">Albula glossodonta</name>
    <name type="common">roundjaw bonefish</name>
    <dbReference type="NCBI Taxonomy" id="121402"/>
    <lineage>
        <taxon>Eukaryota</taxon>
        <taxon>Metazoa</taxon>
        <taxon>Chordata</taxon>
        <taxon>Craniata</taxon>
        <taxon>Vertebrata</taxon>
        <taxon>Euteleostomi</taxon>
        <taxon>Actinopterygii</taxon>
        <taxon>Neopterygii</taxon>
        <taxon>Teleostei</taxon>
        <taxon>Albuliformes</taxon>
        <taxon>Albulidae</taxon>
        <taxon>Albula</taxon>
    </lineage>
</organism>
<dbReference type="EMBL" id="JAFBMS010000024">
    <property type="protein sequence ID" value="KAG9343387.1"/>
    <property type="molecule type" value="Genomic_DNA"/>
</dbReference>
<gene>
    <name evidence="2" type="ORF">JZ751_014368</name>
</gene>
<feature type="transmembrane region" description="Helical" evidence="1">
    <location>
        <begin position="204"/>
        <end position="225"/>
    </location>
</feature>
<reference evidence="2" key="1">
    <citation type="thesis" date="2021" institute="BYU ScholarsArchive" country="Provo, UT, USA">
        <title>Applications of and Algorithms for Genome Assembly and Genomic Analyses with an Emphasis on Marine Teleosts.</title>
        <authorList>
            <person name="Pickett B.D."/>
        </authorList>
    </citation>
    <scope>NUCLEOTIDE SEQUENCE</scope>
    <source>
        <strain evidence="2">HI-2016</strain>
    </source>
</reference>
<accession>A0A8T2P417</accession>
<keyword evidence="3" id="KW-1185">Reference proteome</keyword>
<feature type="transmembrane region" description="Helical" evidence="1">
    <location>
        <begin position="232"/>
        <end position="250"/>
    </location>
</feature>
<dbReference type="AlphaFoldDB" id="A0A8T2P417"/>
<proteinExistence type="predicted"/>
<feature type="transmembrane region" description="Helical" evidence="1">
    <location>
        <begin position="282"/>
        <end position="315"/>
    </location>
</feature>
<protein>
    <submittedName>
        <fullName evidence="2">Uncharacterized protein</fullName>
    </submittedName>
</protein>
<evidence type="ECO:0000313" key="3">
    <source>
        <dbReference type="Proteomes" id="UP000824540"/>
    </source>
</evidence>
<keyword evidence="1" id="KW-0472">Membrane</keyword>
<comment type="caution">
    <text evidence="2">The sequence shown here is derived from an EMBL/GenBank/DDBJ whole genome shotgun (WGS) entry which is preliminary data.</text>
</comment>
<evidence type="ECO:0000313" key="2">
    <source>
        <dbReference type="EMBL" id="KAG9343387.1"/>
    </source>
</evidence>
<feature type="transmembrane region" description="Helical" evidence="1">
    <location>
        <begin position="178"/>
        <end position="198"/>
    </location>
</feature>